<dbReference type="AlphaFoldDB" id="E9JBT7"/>
<reference evidence="1" key="1">
    <citation type="journal article" date="2011" name="Proc. Natl. Acad. Sci. U.S.A.">
        <title>The genome of the fire ant Solenopsis invicta.</title>
        <authorList>
            <person name="Wurm Y."/>
            <person name="Wang J."/>
            <person name="Riba-Grognuz O."/>
            <person name="Corona M."/>
            <person name="Nygaard S."/>
            <person name="Hunt B.G."/>
            <person name="Ingram K.K."/>
            <person name="Falquet L."/>
            <person name="Nipitwattanaphon M."/>
            <person name="Gotzek D."/>
            <person name="Dijkstra M.B."/>
            <person name="Oettler J."/>
            <person name="Comtesse F."/>
            <person name="Shih C.J."/>
            <person name="Wu W.J."/>
            <person name="Yang C.C."/>
            <person name="Thomas J."/>
            <person name="Beaudoing E."/>
            <person name="Pradervand S."/>
            <person name="Flegel V."/>
            <person name="Cook E.D."/>
            <person name="Fabbretti R."/>
            <person name="Stockinger H."/>
            <person name="Long L."/>
            <person name="Farmerie W.G."/>
            <person name="Oakey J."/>
            <person name="Boomsma J.J."/>
            <person name="Pamilo P."/>
            <person name="Yi S.V."/>
            <person name="Heinze J."/>
            <person name="Goodisman M.A."/>
            <person name="Farinelli L."/>
            <person name="Harshman K."/>
            <person name="Hulo N."/>
            <person name="Cerutti L."/>
            <person name="Xenarios I."/>
            <person name="Shoemaker D."/>
            <person name="Keller L."/>
        </authorList>
    </citation>
    <scope>NUCLEOTIDE SEQUENCE [LARGE SCALE GENOMIC DNA]</scope>
</reference>
<organism>
    <name type="scientific">Solenopsis invicta</name>
    <name type="common">Red imported fire ant</name>
    <name type="synonym">Solenopsis wagneri</name>
    <dbReference type="NCBI Taxonomy" id="13686"/>
    <lineage>
        <taxon>Eukaryota</taxon>
        <taxon>Metazoa</taxon>
        <taxon>Ecdysozoa</taxon>
        <taxon>Arthropoda</taxon>
        <taxon>Hexapoda</taxon>
        <taxon>Insecta</taxon>
        <taxon>Pterygota</taxon>
        <taxon>Neoptera</taxon>
        <taxon>Endopterygota</taxon>
        <taxon>Hymenoptera</taxon>
        <taxon>Apocrita</taxon>
        <taxon>Aculeata</taxon>
        <taxon>Formicoidea</taxon>
        <taxon>Formicidae</taxon>
        <taxon>Myrmicinae</taxon>
        <taxon>Solenopsis</taxon>
    </lineage>
</organism>
<feature type="non-terminal residue" evidence="1">
    <location>
        <position position="207"/>
    </location>
</feature>
<dbReference type="EMBL" id="GL771525">
    <property type="protein sequence ID" value="EFZ09717.1"/>
    <property type="molecule type" value="Genomic_DNA"/>
</dbReference>
<gene>
    <name evidence="1" type="ORF">SINV_15650</name>
</gene>
<sequence>MKQRQITWHTNRLTLNNFAFHSWLSGVVSINQKDIQISEEEIPTATVVNFFNDLFDSVNGDNRKEDGNELRCSVTEKRNHHAFWMNANNQLHKIHAVRNINPTPCQFKESFFTLLINNMNGFSMRRGNCDSTNNSFDILCTFEKYLESNNECSVTYNDEKATELIMDTNVVEEVIIASSMDRHIDIINLIFKEVNFCTNSESSLRSN</sequence>
<evidence type="ECO:0000313" key="1">
    <source>
        <dbReference type="EMBL" id="EFZ09717.1"/>
    </source>
</evidence>
<protein>
    <submittedName>
        <fullName evidence="1">Uncharacterized protein</fullName>
    </submittedName>
</protein>
<name>E9JBT7_SOLIN</name>
<dbReference type="HOGENOM" id="CLU_1329263_0_0_1"/>
<proteinExistence type="predicted"/>
<accession>E9JBT7</accession>